<dbReference type="InterPro" id="IPR011010">
    <property type="entry name" value="DNA_brk_join_enz"/>
</dbReference>
<dbReference type="RefSeq" id="WP_078334887.1">
    <property type="nucleotide sequence ID" value="NZ_MAFQ01000008.1"/>
</dbReference>
<dbReference type="InterPro" id="IPR013762">
    <property type="entry name" value="Integrase-like_cat_sf"/>
</dbReference>
<dbReference type="GO" id="GO:0015074">
    <property type="term" value="P:DNA integration"/>
    <property type="evidence" value="ECO:0007669"/>
    <property type="project" value="UniProtKB-KW"/>
</dbReference>
<dbReference type="PROSITE" id="PS51900">
    <property type="entry name" value="CB"/>
    <property type="match status" value="1"/>
</dbReference>
<proteinExistence type="predicted"/>
<dbReference type="InterPro" id="IPR050090">
    <property type="entry name" value="Tyrosine_recombinase_XerCD"/>
</dbReference>
<dbReference type="Pfam" id="PF02899">
    <property type="entry name" value="Phage_int_SAM_1"/>
    <property type="match status" value="1"/>
</dbReference>
<dbReference type="PANTHER" id="PTHR30349:SF91">
    <property type="entry name" value="INTA PROTEIN"/>
    <property type="match status" value="1"/>
</dbReference>
<dbReference type="Gene3D" id="1.10.443.10">
    <property type="entry name" value="Intergrase catalytic core"/>
    <property type="match status" value="1"/>
</dbReference>
<feature type="domain" description="Tyr recombinase" evidence="5">
    <location>
        <begin position="184"/>
        <end position="385"/>
    </location>
</feature>
<evidence type="ECO:0000313" key="8">
    <source>
        <dbReference type="Proteomes" id="UP000295627"/>
    </source>
</evidence>
<evidence type="ECO:0000259" key="6">
    <source>
        <dbReference type="PROSITE" id="PS51900"/>
    </source>
</evidence>
<dbReference type="InterPro" id="IPR010998">
    <property type="entry name" value="Integrase_recombinase_N"/>
</dbReference>
<dbReference type="SUPFAM" id="SSF56349">
    <property type="entry name" value="DNA breaking-rejoining enzymes"/>
    <property type="match status" value="1"/>
</dbReference>
<comment type="caution">
    <text evidence="7">The sequence shown here is derived from an EMBL/GenBank/DDBJ whole genome shotgun (WGS) entry which is preliminary data.</text>
</comment>
<evidence type="ECO:0000256" key="1">
    <source>
        <dbReference type="ARBA" id="ARBA00022908"/>
    </source>
</evidence>
<evidence type="ECO:0000256" key="4">
    <source>
        <dbReference type="PROSITE-ProRule" id="PRU01248"/>
    </source>
</evidence>
<evidence type="ECO:0000256" key="2">
    <source>
        <dbReference type="ARBA" id="ARBA00023125"/>
    </source>
</evidence>
<dbReference type="Gene3D" id="1.10.150.130">
    <property type="match status" value="1"/>
</dbReference>
<organism evidence="7 8">
    <name type="scientific">Mycobacteroides franklinii</name>
    <dbReference type="NCBI Taxonomy" id="948102"/>
    <lineage>
        <taxon>Bacteria</taxon>
        <taxon>Bacillati</taxon>
        <taxon>Actinomycetota</taxon>
        <taxon>Actinomycetes</taxon>
        <taxon>Mycobacteriales</taxon>
        <taxon>Mycobacteriaceae</taxon>
        <taxon>Mycobacteroides</taxon>
    </lineage>
</organism>
<dbReference type="GO" id="GO:0003677">
    <property type="term" value="F:DNA binding"/>
    <property type="evidence" value="ECO:0007669"/>
    <property type="project" value="UniProtKB-UniRule"/>
</dbReference>
<dbReference type="AlphaFoldDB" id="A0A4R5PFN6"/>
<dbReference type="PANTHER" id="PTHR30349">
    <property type="entry name" value="PHAGE INTEGRASE-RELATED"/>
    <property type="match status" value="1"/>
</dbReference>
<dbReference type="PROSITE" id="PS51898">
    <property type="entry name" value="TYR_RECOMBINASE"/>
    <property type="match status" value="1"/>
</dbReference>
<protein>
    <submittedName>
        <fullName evidence="7">Site-specific integrase</fullName>
    </submittedName>
</protein>
<keyword evidence="3" id="KW-0233">DNA recombination</keyword>
<dbReference type="Proteomes" id="UP000295627">
    <property type="component" value="Unassembled WGS sequence"/>
</dbReference>
<dbReference type="InterPro" id="IPR044068">
    <property type="entry name" value="CB"/>
</dbReference>
<evidence type="ECO:0000313" key="7">
    <source>
        <dbReference type="EMBL" id="TDH23871.1"/>
    </source>
</evidence>
<dbReference type="EMBL" id="RXLR01000010">
    <property type="protein sequence ID" value="TDH23871.1"/>
    <property type="molecule type" value="Genomic_DNA"/>
</dbReference>
<dbReference type="InterPro" id="IPR004107">
    <property type="entry name" value="Integrase_SAM-like_N"/>
</dbReference>
<evidence type="ECO:0000256" key="3">
    <source>
        <dbReference type="ARBA" id="ARBA00023172"/>
    </source>
</evidence>
<sequence>MARREEPGVKPVTVSDRKGGTVQMWQAVADVGEQHGKRQQSRKRFPTKAEAVAWRSGITADRARGTHVAPAKMTMKQGVEQWLRGLRKEQTTIDAYTAALRPVIEVLGDKPVQRVTKADIESLVDALIEGTTPRGKWASTSINPMLSRLRRVFDDLMGQGIVPRNPAKLVSNVRREDTPDRPPPEYETFTPDQVKQLMKSVAGTEDSVLAVFSLLGLRRAEIAGMRWSHLDIDGPVPLLTVTRTITVSSKGASDRARTKTKTSRREWPLPKVAVRILTDARTRARRDRLAAGSAWLGHGDGHVYRQPLGEPYHPRTVNARWNAALDSASLPHIRLHDGRHTAATLLHLDGAPAAVVAAWLGHSSPATTNRLYIHTQREALMKAASQFDAMFG</sequence>
<name>A0A4R5PFN6_9MYCO</name>
<keyword evidence="2 4" id="KW-0238">DNA-binding</keyword>
<dbReference type="Pfam" id="PF00589">
    <property type="entry name" value="Phage_integrase"/>
    <property type="match status" value="1"/>
</dbReference>
<evidence type="ECO:0000259" key="5">
    <source>
        <dbReference type="PROSITE" id="PS51898"/>
    </source>
</evidence>
<dbReference type="InterPro" id="IPR002104">
    <property type="entry name" value="Integrase_catalytic"/>
</dbReference>
<dbReference type="GO" id="GO:0006310">
    <property type="term" value="P:DNA recombination"/>
    <property type="evidence" value="ECO:0007669"/>
    <property type="project" value="UniProtKB-KW"/>
</dbReference>
<reference evidence="7 8" key="1">
    <citation type="journal article" date="2019" name="Sci. Rep.">
        <title>Extended insight into the Mycobacterium chelonae-abscessus complex through whole genome sequencing of Mycobacterium salmoniphilum outbreak and Mycobacterium salmoniphilum-like strains.</title>
        <authorList>
            <person name="Behra P.R.K."/>
            <person name="Das S."/>
            <person name="Pettersson B.M.F."/>
            <person name="Shirreff L."/>
            <person name="DuCote T."/>
            <person name="Jacobsson K.G."/>
            <person name="Ennis D.G."/>
            <person name="Kirsebom L.A."/>
        </authorList>
    </citation>
    <scope>NUCLEOTIDE SEQUENCE [LARGE SCALE GENOMIC DNA]</scope>
    <source>
        <strain evidence="7 8">DSM 45524</strain>
    </source>
</reference>
<keyword evidence="1" id="KW-0229">DNA integration</keyword>
<dbReference type="CDD" id="cd01189">
    <property type="entry name" value="INT_ICEBs1_C_like"/>
    <property type="match status" value="1"/>
</dbReference>
<gene>
    <name evidence="7" type="ORF">EJ571_06425</name>
</gene>
<feature type="domain" description="Core-binding (CB)" evidence="6">
    <location>
        <begin position="73"/>
        <end position="157"/>
    </location>
</feature>
<accession>A0A4R5PFN6</accession>